<feature type="compositionally biased region" description="Gly residues" evidence="1">
    <location>
        <begin position="132"/>
        <end position="142"/>
    </location>
</feature>
<dbReference type="AlphaFoldDB" id="A0A2W2CFD5"/>
<reference evidence="2 3" key="1">
    <citation type="submission" date="2018-01" db="EMBL/GenBank/DDBJ databases">
        <title>Draft genome sequence of Jishengella endophytica.</title>
        <authorList>
            <person name="Sahin N."/>
            <person name="Ay H."/>
            <person name="Saygin H."/>
        </authorList>
    </citation>
    <scope>NUCLEOTIDE SEQUENCE [LARGE SCALE GENOMIC DNA]</scope>
    <source>
        <strain evidence="2 3">DSM 45430</strain>
    </source>
</reference>
<evidence type="ECO:0000256" key="1">
    <source>
        <dbReference type="SAM" id="MobiDB-lite"/>
    </source>
</evidence>
<organism evidence="2 3">
    <name type="scientific">Micromonospora endophytica</name>
    <dbReference type="NCBI Taxonomy" id="515350"/>
    <lineage>
        <taxon>Bacteria</taxon>
        <taxon>Bacillati</taxon>
        <taxon>Actinomycetota</taxon>
        <taxon>Actinomycetes</taxon>
        <taxon>Micromonosporales</taxon>
        <taxon>Micromonosporaceae</taxon>
        <taxon>Micromonospora</taxon>
    </lineage>
</organism>
<evidence type="ECO:0000313" key="3">
    <source>
        <dbReference type="Proteomes" id="UP000248627"/>
    </source>
</evidence>
<name>A0A2W2CFD5_9ACTN</name>
<comment type="caution">
    <text evidence="2">The sequence shown here is derived from an EMBL/GenBank/DDBJ whole genome shotgun (WGS) entry which is preliminary data.</text>
</comment>
<proteinExistence type="predicted"/>
<keyword evidence="3" id="KW-1185">Reference proteome</keyword>
<dbReference type="OrthoDB" id="3402414at2"/>
<feature type="region of interest" description="Disordered" evidence="1">
    <location>
        <begin position="123"/>
        <end position="142"/>
    </location>
</feature>
<sequence>MGDDWLVNEEIKVDIQRLKDFAEAVRKELESNFQPSYENGLRPMLAERAPFGDGGLKEAAFFGERHEDSRMAVMQLMADVMRGLASLSGAARAISAEYADGDAMVKATHDDVFNAFTDVDGQQTLDGTWQHSGGGSGSQDRA</sequence>
<dbReference type="EMBL" id="POTX01000164">
    <property type="protein sequence ID" value="PZF91654.1"/>
    <property type="molecule type" value="Genomic_DNA"/>
</dbReference>
<evidence type="ECO:0000313" key="2">
    <source>
        <dbReference type="EMBL" id="PZF91654.1"/>
    </source>
</evidence>
<gene>
    <name evidence="2" type="ORF">C1I93_21055</name>
</gene>
<protein>
    <submittedName>
        <fullName evidence="2">Uncharacterized protein</fullName>
    </submittedName>
</protein>
<accession>A0A2W2CFD5</accession>
<dbReference type="Proteomes" id="UP000248627">
    <property type="component" value="Unassembled WGS sequence"/>
</dbReference>
<dbReference type="RefSeq" id="WP_111245027.1">
    <property type="nucleotide sequence ID" value="NZ_AP023358.1"/>
</dbReference>